<evidence type="ECO:0000256" key="1">
    <source>
        <dbReference type="ARBA" id="ARBA00004323"/>
    </source>
</evidence>
<feature type="transmembrane region" description="Helical" evidence="10">
    <location>
        <begin position="42"/>
        <end position="69"/>
    </location>
</feature>
<gene>
    <name evidence="11" type="primary">Acey_s0818.g2518</name>
    <name evidence="11" type="ORF">Y032_0818g2518</name>
</gene>
<keyword evidence="6 10" id="KW-0735">Signal-anchor</keyword>
<evidence type="ECO:0000313" key="12">
    <source>
        <dbReference type="Proteomes" id="UP000024635"/>
    </source>
</evidence>
<evidence type="ECO:0000256" key="9">
    <source>
        <dbReference type="ARBA" id="ARBA00023136"/>
    </source>
</evidence>
<evidence type="ECO:0000313" key="11">
    <source>
        <dbReference type="EMBL" id="EYC37172.1"/>
    </source>
</evidence>
<protein>
    <recommendedName>
        <fullName evidence="10">Hexosyltransferase</fullName>
        <ecNumber evidence="10">2.4.1.-</ecNumber>
    </recommendedName>
</protein>
<evidence type="ECO:0000256" key="10">
    <source>
        <dbReference type="RuleBase" id="RU363063"/>
    </source>
</evidence>
<dbReference type="InterPro" id="IPR002659">
    <property type="entry name" value="Glyco_trans_31"/>
</dbReference>
<evidence type="ECO:0000256" key="2">
    <source>
        <dbReference type="ARBA" id="ARBA00008661"/>
    </source>
</evidence>
<dbReference type="GO" id="GO:0016758">
    <property type="term" value="F:hexosyltransferase activity"/>
    <property type="evidence" value="ECO:0007669"/>
    <property type="project" value="InterPro"/>
</dbReference>
<keyword evidence="9 10" id="KW-0472">Membrane</keyword>
<dbReference type="EMBL" id="JARK01000418">
    <property type="protein sequence ID" value="EYC37172.1"/>
    <property type="molecule type" value="Genomic_DNA"/>
</dbReference>
<evidence type="ECO:0000256" key="8">
    <source>
        <dbReference type="ARBA" id="ARBA00023034"/>
    </source>
</evidence>
<sequence length="391" mass="44727">MIFSCSEANASSSAEAGFGVDTDARGKGMDAVNVVILSMTRLATYILMAQHTTTVLAVVSMLFCFSLMWKGIKLTKEGQKQTALSAARQRLMEVERINSLITERFEQEDIPEEPLLRARHYINVPPRSFCDDRDFVVVVHSRLNDLETRSNWRRTYGSFQAMYRFALVFVVGRASTIEEKASLGSEVNIHEDILEVDFNDTYRNLTLKNIAALRYVLVACPEVPTVLKMDDDVAWNMEKAAKLANFTAATNKIHCSLHTNIPASRDTKQKWHVTYEEWSENVFPPYCYGLAYTIPRQGIIRVLQALQTQKFLWIDDIFVTGVLARHSAVSHVNVDEQYDYYPMQSVPIWKNSYTFALIQKCNIEYFFLIANSHLFIHKMTAAEDTLKSERI</sequence>
<evidence type="ECO:0000256" key="5">
    <source>
        <dbReference type="ARBA" id="ARBA00022692"/>
    </source>
</evidence>
<dbReference type="PANTHER" id="PTHR11214">
    <property type="entry name" value="BETA-1,3-N-ACETYLGLUCOSAMINYLTRANSFERASE"/>
    <property type="match status" value="1"/>
</dbReference>
<dbReference type="AlphaFoldDB" id="A0A016WD13"/>
<keyword evidence="12" id="KW-1185">Reference proteome</keyword>
<evidence type="ECO:0000256" key="7">
    <source>
        <dbReference type="ARBA" id="ARBA00022989"/>
    </source>
</evidence>
<evidence type="ECO:0000256" key="3">
    <source>
        <dbReference type="ARBA" id="ARBA00022676"/>
    </source>
</evidence>
<evidence type="ECO:0000256" key="4">
    <source>
        <dbReference type="ARBA" id="ARBA00022679"/>
    </source>
</evidence>
<dbReference type="Proteomes" id="UP000024635">
    <property type="component" value="Unassembled WGS sequence"/>
</dbReference>
<keyword evidence="8 10" id="KW-0333">Golgi apparatus</keyword>
<dbReference type="GO" id="GO:0006493">
    <property type="term" value="P:protein O-linked glycosylation"/>
    <property type="evidence" value="ECO:0007669"/>
    <property type="project" value="TreeGrafter"/>
</dbReference>
<organism evidence="11 12">
    <name type="scientific">Ancylostoma ceylanicum</name>
    <dbReference type="NCBI Taxonomy" id="53326"/>
    <lineage>
        <taxon>Eukaryota</taxon>
        <taxon>Metazoa</taxon>
        <taxon>Ecdysozoa</taxon>
        <taxon>Nematoda</taxon>
        <taxon>Chromadorea</taxon>
        <taxon>Rhabditida</taxon>
        <taxon>Rhabditina</taxon>
        <taxon>Rhabditomorpha</taxon>
        <taxon>Strongyloidea</taxon>
        <taxon>Ancylostomatidae</taxon>
        <taxon>Ancylostomatinae</taxon>
        <taxon>Ancylostoma</taxon>
    </lineage>
</organism>
<evidence type="ECO:0000256" key="6">
    <source>
        <dbReference type="ARBA" id="ARBA00022968"/>
    </source>
</evidence>
<dbReference type="PANTHER" id="PTHR11214:SF3">
    <property type="entry name" value="BETA-1,3-GALACTOSYLTRANSFERASE 6"/>
    <property type="match status" value="1"/>
</dbReference>
<comment type="subcellular location">
    <subcellularLocation>
        <location evidence="1 10">Golgi apparatus membrane</location>
        <topology evidence="1 10">Single-pass type II membrane protein</topology>
    </subcellularLocation>
</comment>
<dbReference type="GO" id="GO:0000139">
    <property type="term" value="C:Golgi membrane"/>
    <property type="evidence" value="ECO:0007669"/>
    <property type="project" value="UniProtKB-SubCell"/>
</dbReference>
<accession>A0A016WD13</accession>
<reference evidence="12" key="1">
    <citation type="journal article" date="2015" name="Nat. Genet.">
        <title>The genome and transcriptome of the zoonotic hookworm Ancylostoma ceylanicum identify infection-specific gene families.</title>
        <authorList>
            <person name="Schwarz E.M."/>
            <person name="Hu Y."/>
            <person name="Antoshechkin I."/>
            <person name="Miller M.M."/>
            <person name="Sternberg P.W."/>
            <person name="Aroian R.V."/>
        </authorList>
    </citation>
    <scope>NUCLEOTIDE SEQUENCE</scope>
    <source>
        <strain evidence="12">HY135</strain>
    </source>
</reference>
<dbReference type="Pfam" id="PF01762">
    <property type="entry name" value="Galactosyl_T"/>
    <property type="match status" value="1"/>
</dbReference>
<keyword evidence="4" id="KW-0808">Transferase</keyword>
<dbReference type="STRING" id="53326.A0A016WD13"/>
<dbReference type="Gene3D" id="3.90.550.50">
    <property type="match status" value="1"/>
</dbReference>
<keyword evidence="5 10" id="KW-0812">Transmembrane</keyword>
<keyword evidence="3 10" id="KW-0328">Glycosyltransferase</keyword>
<proteinExistence type="inferred from homology"/>
<comment type="similarity">
    <text evidence="2 10">Belongs to the glycosyltransferase 31 family.</text>
</comment>
<keyword evidence="7 10" id="KW-1133">Transmembrane helix</keyword>
<dbReference type="EC" id="2.4.1.-" evidence="10"/>
<name>A0A016WD13_9BILA</name>
<dbReference type="OrthoDB" id="6355886at2759"/>
<comment type="caution">
    <text evidence="11">The sequence shown here is derived from an EMBL/GenBank/DDBJ whole genome shotgun (WGS) entry which is preliminary data.</text>
</comment>